<dbReference type="InterPro" id="IPR025058">
    <property type="entry name" value="DUF3995"/>
</dbReference>
<gene>
    <name evidence="2" type="ORF">GCM10009676_09700</name>
</gene>
<dbReference type="Pfam" id="PF13160">
    <property type="entry name" value="DUF3995"/>
    <property type="match status" value="1"/>
</dbReference>
<organism evidence="2 3">
    <name type="scientific">Prauserella halophila</name>
    <dbReference type="NCBI Taxonomy" id="185641"/>
    <lineage>
        <taxon>Bacteria</taxon>
        <taxon>Bacillati</taxon>
        <taxon>Actinomycetota</taxon>
        <taxon>Actinomycetes</taxon>
        <taxon>Pseudonocardiales</taxon>
        <taxon>Pseudonocardiaceae</taxon>
        <taxon>Prauserella</taxon>
    </lineage>
</organism>
<keyword evidence="1" id="KW-1133">Transmembrane helix</keyword>
<keyword evidence="1" id="KW-0812">Transmembrane</keyword>
<accession>A0ABP4GLQ8</accession>
<sequence length="172" mass="18562">MTSMTEPAARPERGRPVWAAYASAVWGGLFAAISLYWALGGLIGIETVGGEIEKMARAGEAGLLAWGATIVKTAGVVYSLALVQRWGRIFPRMLMLASGWAATVLLLGYGGVTVGTELLVATGVLDAPAAIDWYAFYWHLALWDPWFVLWGILLGIAVVHYQRATRRPGTAR</sequence>
<evidence type="ECO:0000256" key="1">
    <source>
        <dbReference type="SAM" id="Phobius"/>
    </source>
</evidence>
<protein>
    <submittedName>
        <fullName evidence="2">DUF3995 domain-containing protein</fullName>
    </submittedName>
</protein>
<feature type="transmembrane region" description="Helical" evidence="1">
    <location>
        <begin position="136"/>
        <end position="159"/>
    </location>
</feature>
<proteinExistence type="predicted"/>
<dbReference type="Proteomes" id="UP001500653">
    <property type="component" value="Unassembled WGS sequence"/>
</dbReference>
<keyword evidence="3" id="KW-1185">Reference proteome</keyword>
<dbReference type="EMBL" id="BAAALN010000003">
    <property type="protein sequence ID" value="GAA1229235.1"/>
    <property type="molecule type" value="Genomic_DNA"/>
</dbReference>
<name>A0ABP4GLQ8_9PSEU</name>
<comment type="caution">
    <text evidence="2">The sequence shown here is derived from an EMBL/GenBank/DDBJ whole genome shotgun (WGS) entry which is preliminary data.</text>
</comment>
<feature type="transmembrane region" description="Helical" evidence="1">
    <location>
        <begin position="95"/>
        <end position="116"/>
    </location>
</feature>
<keyword evidence="1" id="KW-0472">Membrane</keyword>
<evidence type="ECO:0000313" key="3">
    <source>
        <dbReference type="Proteomes" id="UP001500653"/>
    </source>
</evidence>
<reference evidence="3" key="1">
    <citation type="journal article" date="2019" name="Int. J. Syst. Evol. Microbiol.">
        <title>The Global Catalogue of Microorganisms (GCM) 10K type strain sequencing project: providing services to taxonomists for standard genome sequencing and annotation.</title>
        <authorList>
            <consortium name="The Broad Institute Genomics Platform"/>
            <consortium name="The Broad Institute Genome Sequencing Center for Infectious Disease"/>
            <person name="Wu L."/>
            <person name="Ma J."/>
        </authorList>
    </citation>
    <scope>NUCLEOTIDE SEQUENCE [LARGE SCALE GENOMIC DNA]</scope>
    <source>
        <strain evidence="3">JCM 13023</strain>
    </source>
</reference>
<evidence type="ECO:0000313" key="2">
    <source>
        <dbReference type="EMBL" id="GAA1229235.1"/>
    </source>
</evidence>
<feature type="transmembrane region" description="Helical" evidence="1">
    <location>
        <begin position="63"/>
        <end position="83"/>
    </location>
</feature>
<feature type="transmembrane region" description="Helical" evidence="1">
    <location>
        <begin position="20"/>
        <end position="43"/>
    </location>
</feature>